<keyword evidence="3" id="KW-1185">Reference proteome</keyword>
<dbReference type="PANTHER" id="PTHR36558">
    <property type="entry name" value="GLR1098 PROTEIN"/>
    <property type="match status" value="1"/>
</dbReference>
<dbReference type="EMBL" id="BNJK01000001">
    <property type="protein sequence ID" value="GHO92622.1"/>
    <property type="molecule type" value="Genomic_DNA"/>
</dbReference>
<dbReference type="CDD" id="cd06260">
    <property type="entry name" value="DUF820-like"/>
    <property type="match status" value="1"/>
</dbReference>
<evidence type="ECO:0000313" key="3">
    <source>
        <dbReference type="Proteomes" id="UP000597444"/>
    </source>
</evidence>
<reference evidence="2" key="1">
    <citation type="submission" date="2020-10" db="EMBL/GenBank/DDBJ databases">
        <title>Taxonomic study of unclassified bacteria belonging to the class Ktedonobacteria.</title>
        <authorList>
            <person name="Yabe S."/>
            <person name="Wang C.M."/>
            <person name="Zheng Y."/>
            <person name="Sakai Y."/>
            <person name="Cavaletti L."/>
            <person name="Monciardini P."/>
            <person name="Donadio S."/>
        </authorList>
    </citation>
    <scope>NUCLEOTIDE SEQUENCE</scope>
    <source>
        <strain evidence="2">ID150040</strain>
    </source>
</reference>
<comment type="caution">
    <text evidence="2">The sequence shown here is derived from an EMBL/GenBank/DDBJ whole genome shotgun (WGS) entry which is preliminary data.</text>
</comment>
<evidence type="ECO:0000259" key="1">
    <source>
        <dbReference type="Pfam" id="PF05685"/>
    </source>
</evidence>
<dbReference type="InterPro" id="IPR008538">
    <property type="entry name" value="Uma2"/>
</dbReference>
<sequence>MTASPHSSLMSVEEYLQLDRTSREARYEYVDGFARMLVRGTPDHAKISVNIVGVLYSLLDDKPYSLYTSDVRVCLSSTRYVYPDVTVIADGQRQGPADSVQHPRLIVEILTAQSEAYDRGRKLAYYRECPTIQEYMLVNSQHPSIEVYRSEKDTLWRYHAFGTGDNVTLTSLDILFPLAKVYRNVVLPEEDDFS</sequence>
<dbReference type="InterPro" id="IPR012296">
    <property type="entry name" value="Nuclease_put_TT1808"/>
</dbReference>
<dbReference type="InterPro" id="IPR011335">
    <property type="entry name" value="Restrct_endonuc-II-like"/>
</dbReference>
<dbReference type="RefSeq" id="WP_220203444.1">
    <property type="nucleotide sequence ID" value="NZ_BNJK01000001.1"/>
</dbReference>
<dbReference type="Pfam" id="PF05685">
    <property type="entry name" value="Uma2"/>
    <property type="match status" value="1"/>
</dbReference>
<dbReference type="Proteomes" id="UP000597444">
    <property type="component" value="Unassembled WGS sequence"/>
</dbReference>
<name>A0A8J3IJU2_9CHLR</name>
<dbReference type="PANTHER" id="PTHR36558:SF1">
    <property type="entry name" value="RESTRICTION ENDONUCLEASE DOMAIN-CONTAINING PROTEIN-RELATED"/>
    <property type="match status" value="1"/>
</dbReference>
<gene>
    <name evidence="2" type="ORF">KSF_026700</name>
</gene>
<protein>
    <recommendedName>
        <fullName evidence="1">Putative restriction endonuclease domain-containing protein</fullName>
    </recommendedName>
</protein>
<feature type="domain" description="Putative restriction endonuclease" evidence="1">
    <location>
        <begin position="12"/>
        <end position="169"/>
    </location>
</feature>
<dbReference type="SUPFAM" id="SSF52980">
    <property type="entry name" value="Restriction endonuclease-like"/>
    <property type="match status" value="1"/>
</dbReference>
<dbReference type="Gene3D" id="3.90.1570.10">
    <property type="entry name" value="tt1808, chain A"/>
    <property type="match status" value="1"/>
</dbReference>
<organism evidence="2 3">
    <name type="scientific">Reticulibacter mediterranei</name>
    <dbReference type="NCBI Taxonomy" id="2778369"/>
    <lineage>
        <taxon>Bacteria</taxon>
        <taxon>Bacillati</taxon>
        <taxon>Chloroflexota</taxon>
        <taxon>Ktedonobacteria</taxon>
        <taxon>Ktedonobacterales</taxon>
        <taxon>Reticulibacteraceae</taxon>
        <taxon>Reticulibacter</taxon>
    </lineage>
</organism>
<proteinExistence type="predicted"/>
<dbReference type="AlphaFoldDB" id="A0A8J3IJU2"/>
<evidence type="ECO:0000313" key="2">
    <source>
        <dbReference type="EMBL" id="GHO92622.1"/>
    </source>
</evidence>
<accession>A0A8J3IJU2</accession>